<proteinExistence type="predicted"/>
<dbReference type="InterPro" id="IPR029069">
    <property type="entry name" value="HotDog_dom_sf"/>
</dbReference>
<reference evidence="2" key="1">
    <citation type="journal article" date="2019" name="Int. J. Syst. Evol. Microbiol.">
        <title>The Global Catalogue of Microorganisms (GCM) 10K type strain sequencing project: providing services to taxonomists for standard genome sequencing and annotation.</title>
        <authorList>
            <consortium name="The Broad Institute Genomics Platform"/>
            <consortium name="The Broad Institute Genome Sequencing Center for Infectious Disease"/>
            <person name="Wu L."/>
            <person name="Ma J."/>
        </authorList>
    </citation>
    <scope>NUCLEOTIDE SEQUENCE [LARGE SCALE GENOMIC DNA]</scope>
    <source>
        <strain evidence="2">JCM 4253</strain>
    </source>
</reference>
<dbReference type="Proteomes" id="UP000619355">
    <property type="component" value="Unassembled WGS sequence"/>
</dbReference>
<dbReference type="Gene3D" id="3.10.129.10">
    <property type="entry name" value="Hotdog Thioesterase"/>
    <property type="match status" value="1"/>
</dbReference>
<dbReference type="EMBL" id="BNBF01000035">
    <property type="protein sequence ID" value="GHG74610.1"/>
    <property type="molecule type" value="Genomic_DNA"/>
</dbReference>
<protein>
    <recommendedName>
        <fullName evidence="3">Acyl-CoA thioesterase FadM</fullName>
    </recommendedName>
</protein>
<gene>
    <name evidence="1" type="ORF">GCM10018980_71620</name>
</gene>
<evidence type="ECO:0000313" key="1">
    <source>
        <dbReference type="EMBL" id="GHG74610.1"/>
    </source>
</evidence>
<comment type="caution">
    <text evidence="1">The sequence shown here is derived from an EMBL/GenBank/DDBJ whole genome shotgun (WGS) entry which is preliminary data.</text>
</comment>
<dbReference type="RefSeq" id="WP_229900798.1">
    <property type="nucleotide sequence ID" value="NZ_BNBF01000035.1"/>
</dbReference>
<accession>A0A919F3I8</accession>
<dbReference type="AlphaFoldDB" id="A0A919F3I8"/>
<name>A0A919F3I8_9ACTN</name>
<sequence length="334" mass="36645">MPETSVKSLLDETTTVELSPGYEGANIGTIIGFKHVNYLVEKAVIEHFRRSGLPVGRLYEQHGLGFDVTDIDSRLQTALMVDDQASIAVVPITKDGADALSFKVTITVERDGAPKKAVVSKVSVQLRLDDNDVRMLRRLPVPEGLEDFVTARIGGAEPGPAVPDVSGTALLSGGCAETDAVLEQLTAGRNAYGWKFRIPYPYVHFFDRLQMSGYLRLLEEAKHRFVDARGISIRGLLAERNWIPAVTHSRVTLLDEALLEEDLYVVYTVEDIFKNLLYTSRLDTYVVRDGHLVQTSTGTITHAYGVVENGSEGRLVTFDDRVLAALAGQDAPTA</sequence>
<dbReference type="SUPFAM" id="SSF54637">
    <property type="entry name" value="Thioesterase/thiol ester dehydrase-isomerase"/>
    <property type="match status" value="1"/>
</dbReference>
<evidence type="ECO:0000313" key="2">
    <source>
        <dbReference type="Proteomes" id="UP000619355"/>
    </source>
</evidence>
<evidence type="ECO:0008006" key="3">
    <source>
        <dbReference type="Google" id="ProtNLM"/>
    </source>
</evidence>
<organism evidence="1 2">
    <name type="scientific">Streptomyces capoamus</name>
    <dbReference type="NCBI Taxonomy" id="68183"/>
    <lineage>
        <taxon>Bacteria</taxon>
        <taxon>Bacillati</taxon>
        <taxon>Actinomycetota</taxon>
        <taxon>Actinomycetes</taxon>
        <taxon>Kitasatosporales</taxon>
        <taxon>Streptomycetaceae</taxon>
        <taxon>Streptomyces</taxon>
    </lineage>
</organism>
<keyword evidence="2" id="KW-1185">Reference proteome</keyword>